<reference evidence="1" key="1">
    <citation type="submission" date="2009-12" db="EMBL/GenBank/DDBJ databases">
        <authorList>
            <person name="Weinstock G."/>
            <person name="Sodergren E."/>
            <person name="Clifton S."/>
            <person name="Fulton L."/>
            <person name="Fulton B."/>
            <person name="Courtney L."/>
            <person name="Fronick C."/>
            <person name="Harrison M."/>
            <person name="Strong C."/>
            <person name="Farmer C."/>
            <person name="Delahaunty K."/>
            <person name="Markovic C."/>
            <person name="Hall O."/>
            <person name="Minx P."/>
            <person name="Tomlinson C."/>
            <person name="Mitreva M."/>
            <person name="Nelson J."/>
            <person name="Hou S."/>
            <person name="Wollam A."/>
            <person name="Pepin K.H."/>
            <person name="Johnson M."/>
            <person name="Bhonagiri V."/>
            <person name="Nash W.E."/>
            <person name="Warren W."/>
            <person name="Chinwalla A."/>
            <person name="Mardis E.R."/>
            <person name="Wilson R.K."/>
        </authorList>
    </citation>
    <scope>NUCLEOTIDE SEQUENCE [LARGE SCALE GENOMIC DNA]</scope>
    <source>
        <strain evidence="1">DSM 15176</strain>
    </source>
</reference>
<keyword evidence="2" id="KW-1185">Reference proteome</keyword>
<accession>D1PKF4</accession>
<evidence type="ECO:0000313" key="1">
    <source>
        <dbReference type="EMBL" id="EFB76462.1"/>
    </source>
</evidence>
<proteinExistence type="predicted"/>
<comment type="caution">
    <text evidence="1">The sequence shown here is derived from an EMBL/GenBank/DDBJ whole genome shotgun (WGS) entry which is preliminary data.</text>
</comment>
<sequence length="100" mass="11094">MSATLTVHGGGVPQVQTQFHRFIKNGLQFLFKQMVPKYLIPTGGTSAPGPGTHCDFRHLCIHKRFPPSCFPCSGQNIQMSRKPSPIWRVPTVSGVFETLQ</sequence>
<dbReference type="EMBL" id="ACBY02000020">
    <property type="protein sequence ID" value="EFB76462.1"/>
    <property type="molecule type" value="Genomic_DNA"/>
</dbReference>
<dbReference type="AlphaFoldDB" id="D1PKF4"/>
<dbReference type="HOGENOM" id="CLU_2304580_0_0_9"/>
<protein>
    <submittedName>
        <fullName evidence="1">Uncharacterized protein</fullName>
    </submittedName>
</protein>
<organism evidence="1 2">
    <name type="scientific">Subdoligranulum variabile DSM 15176</name>
    <dbReference type="NCBI Taxonomy" id="411471"/>
    <lineage>
        <taxon>Bacteria</taxon>
        <taxon>Bacillati</taxon>
        <taxon>Bacillota</taxon>
        <taxon>Clostridia</taxon>
        <taxon>Eubacteriales</taxon>
        <taxon>Oscillospiraceae</taxon>
        <taxon>Subdoligranulum</taxon>
    </lineage>
</organism>
<dbReference type="Proteomes" id="UP000003438">
    <property type="component" value="Unassembled WGS sequence"/>
</dbReference>
<gene>
    <name evidence="1" type="ORF">SUBVAR_04830</name>
</gene>
<evidence type="ECO:0000313" key="2">
    <source>
        <dbReference type="Proteomes" id="UP000003438"/>
    </source>
</evidence>
<name>D1PKF4_9FIRM</name>